<keyword evidence="2" id="KW-0560">Oxidoreductase</keyword>
<protein>
    <submittedName>
        <fullName evidence="5">Succinate dehydrogenase flavoprotein subunit</fullName>
    </submittedName>
</protein>
<proteinExistence type="predicted"/>
<dbReference type="OrthoDB" id="9805351at2"/>
<dbReference type="GO" id="GO:0009061">
    <property type="term" value="P:anaerobic respiration"/>
    <property type="evidence" value="ECO:0007669"/>
    <property type="project" value="TreeGrafter"/>
</dbReference>
<gene>
    <name evidence="5" type="ORF">DESPIGER_0722</name>
</gene>
<dbReference type="PROSITE" id="PS51257">
    <property type="entry name" value="PROKAR_LIPOPROTEIN"/>
    <property type="match status" value="1"/>
</dbReference>
<dbReference type="GO" id="GO:0009055">
    <property type="term" value="F:electron transfer activity"/>
    <property type="evidence" value="ECO:0007669"/>
    <property type="project" value="TreeGrafter"/>
</dbReference>
<dbReference type="GO" id="GO:0005886">
    <property type="term" value="C:plasma membrane"/>
    <property type="evidence" value="ECO:0007669"/>
    <property type="project" value="TreeGrafter"/>
</dbReference>
<dbReference type="InterPro" id="IPR036188">
    <property type="entry name" value="FAD/NAD-bd_sf"/>
</dbReference>
<evidence type="ECO:0000256" key="1">
    <source>
        <dbReference type="ARBA" id="ARBA00022630"/>
    </source>
</evidence>
<feature type="domain" description="FAD-dependent oxidoreductase 2 FAD-binding" evidence="4">
    <location>
        <begin position="15"/>
        <end position="324"/>
    </location>
</feature>
<dbReference type="Gene3D" id="1.20.58.100">
    <property type="entry name" value="Fumarate reductase/succinate dehydrogenase flavoprotein-like, C-terminal domain"/>
    <property type="match status" value="1"/>
</dbReference>
<dbReference type="AlphaFoldDB" id="A0A1K1LD02"/>
<evidence type="ECO:0000313" key="6">
    <source>
        <dbReference type="Proteomes" id="UP000186323"/>
    </source>
</evidence>
<dbReference type="InterPro" id="IPR037099">
    <property type="entry name" value="Fum_R/Succ_DH_flav-like_C_sf"/>
</dbReference>
<accession>A0A1K1LD02</accession>
<name>A0A1K1LD02_9BACT</name>
<dbReference type="InterPro" id="IPR030664">
    <property type="entry name" value="SdhA/FrdA/AprA"/>
</dbReference>
<evidence type="ECO:0000256" key="3">
    <source>
        <dbReference type="PIRSR" id="PIRSR000171-1"/>
    </source>
</evidence>
<feature type="active site" description="Proton acceptor" evidence="3">
    <location>
        <position position="292"/>
    </location>
</feature>
<dbReference type="KEGG" id="dpg:DESPIGER_0722"/>
<dbReference type="Proteomes" id="UP000186323">
    <property type="component" value="Chromosome I"/>
</dbReference>
<dbReference type="RefSeq" id="WP_072333181.1">
    <property type="nucleotide sequence ID" value="NZ_CALJDE010000039.1"/>
</dbReference>
<evidence type="ECO:0000313" key="5">
    <source>
        <dbReference type="EMBL" id="SFV72601.1"/>
    </source>
</evidence>
<dbReference type="Pfam" id="PF00890">
    <property type="entry name" value="FAD_binding_2"/>
    <property type="match status" value="1"/>
</dbReference>
<reference evidence="6" key="1">
    <citation type="submission" date="2016-10" db="EMBL/GenBank/DDBJ databases">
        <authorList>
            <person name="Wegmann U."/>
        </authorList>
    </citation>
    <scope>NUCLEOTIDE SEQUENCE [LARGE SCALE GENOMIC DNA]</scope>
</reference>
<evidence type="ECO:0000256" key="2">
    <source>
        <dbReference type="ARBA" id="ARBA00023002"/>
    </source>
</evidence>
<dbReference type="SUPFAM" id="SSF46977">
    <property type="entry name" value="Succinate dehydrogenase/fumarate reductase flavoprotein C-terminal domain"/>
    <property type="match status" value="1"/>
</dbReference>
<organism evidence="5 6">
    <name type="scientific">Desulfovibrio piger</name>
    <dbReference type="NCBI Taxonomy" id="901"/>
    <lineage>
        <taxon>Bacteria</taxon>
        <taxon>Pseudomonadati</taxon>
        <taxon>Thermodesulfobacteriota</taxon>
        <taxon>Desulfovibrionia</taxon>
        <taxon>Desulfovibrionales</taxon>
        <taxon>Desulfovibrionaceae</taxon>
        <taxon>Desulfovibrio</taxon>
    </lineage>
</organism>
<dbReference type="EMBL" id="LT630450">
    <property type="protein sequence ID" value="SFV72601.1"/>
    <property type="molecule type" value="Genomic_DNA"/>
</dbReference>
<dbReference type="Gene3D" id="3.50.50.60">
    <property type="entry name" value="FAD/NAD(P)-binding domain"/>
    <property type="match status" value="1"/>
</dbReference>
<dbReference type="GO" id="GO:0050660">
    <property type="term" value="F:flavin adenine dinucleotide binding"/>
    <property type="evidence" value="ECO:0007669"/>
    <property type="project" value="TreeGrafter"/>
</dbReference>
<dbReference type="PANTHER" id="PTHR11632">
    <property type="entry name" value="SUCCINATE DEHYDROGENASE 2 FLAVOPROTEIN SUBUNIT"/>
    <property type="match status" value="1"/>
</dbReference>
<keyword evidence="1" id="KW-0285">Flavoprotein</keyword>
<evidence type="ECO:0000259" key="4">
    <source>
        <dbReference type="Pfam" id="PF00890"/>
    </source>
</evidence>
<keyword evidence="6" id="KW-1185">Reference proteome</keyword>
<dbReference type="PANTHER" id="PTHR11632:SF73">
    <property type="entry name" value="BLR3196 PROTEIN"/>
    <property type="match status" value="1"/>
</dbReference>
<sequence>MKMTKHPLGTLVETDVLVIGSGASGCGAALGARDQGLDVVLMDKGKLESSGCIGGGNDHYMAVLDEPGEAHDTVEDLIKFYAKPLNGWSPAMLQNGWYAHMKYFLDVLGKAGVQFSKKADGTYLRTQGFGQPGRWWVHIANGMTIKRAMARIVRDAGINTLDNVMAVKILTDNGKACGALGWNVRTGEFVLVRAKTVVSAQGRSATRGTDNSTHNPFNVWMYPYNTSAGVVLGYDVGAAVTELDTYQRATMLPKGYGCPGMNGINSSGAHEINALGERFMGKYDPMMENGVRNNQIQGTFQEQMEGSGPPFYMDMRHVDKDVVHELQYVLMPGDKATFGDWADCTGTDFQHKLLEVEIGELIFGGTIAVNDTFETTVPNLFCGSIFLYCSGAMCGGYEAGRQAGMRAAGITEAGKINEDLAASVKKDVFAPMQVPADDGISYKEIEQATRNVMNYYMGFRRSMAGMARALEKIRFLSGQADRLHADTLRDLMRCHESRDILTVCELAIQATMERKETGRCVYKLRDYPELNPDMAKPLLLIRSEDGPRFQWGKAPLL</sequence>
<dbReference type="InterPro" id="IPR003953">
    <property type="entry name" value="FAD-dep_OxRdtase_2_FAD-bd"/>
</dbReference>
<dbReference type="PIRSF" id="PIRSF000171">
    <property type="entry name" value="SDHA_APRA_LASPO"/>
    <property type="match status" value="1"/>
</dbReference>
<dbReference type="GO" id="GO:0000104">
    <property type="term" value="F:succinate dehydrogenase activity"/>
    <property type="evidence" value="ECO:0007669"/>
    <property type="project" value="TreeGrafter"/>
</dbReference>
<dbReference type="SUPFAM" id="SSF51905">
    <property type="entry name" value="FAD/NAD(P)-binding domain"/>
    <property type="match status" value="1"/>
</dbReference>